<dbReference type="EMBL" id="JAYLLH010000001">
    <property type="protein sequence ID" value="MEC3859789.1"/>
    <property type="molecule type" value="Genomic_DNA"/>
</dbReference>
<keyword evidence="2" id="KW-0472">Membrane</keyword>
<reference evidence="3 4" key="1">
    <citation type="submission" date="2024-01" db="EMBL/GenBank/DDBJ databases">
        <title>Mesobacterium rodlantinim sp. nov., isolated from shallow sea hydrothermal systems off Kueishantao Island.</title>
        <authorList>
            <person name="Su Z."/>
            <person name="Tang K."/>
        </authorList>
    </citation>
    <scope>NUCLEOTIDE SEQUENCE [LARGE SCALE GENOMIC DNA]</scope>
    <source>
        <strain evidence="3 4">TK19101</strain>
    </source>
</reference>
<sequence length="243" mass="27124">MMGPLDAVQTVYVKYFSVRGRATRAEYWWFMLFSTALTAAAVFADFDKIMRAESAADFDWNIAAWWTPYVLILNFLPYHTVTIRRLHDVGFSGFWLLMIYAPQIGYPFAMAAAMAALMAGSTAPIFAYQIFMLLTSLGFLALMLWPSQRFENRFGPSPVYHHHAVGGAALLATQTAQKGAAPAKSRKGGQKPQAHNPWNAYLTLEQSKKAQTPESQAARREEIQALYRQKILGKPAPADEAHG</sequence>
<evidence type="ECO:0000256" key="1">
    <source>
        <dbReference type="SAM" id="MobiDB-lite"/>
    </source>
</evidence>
<feature type="transmembrane region" description="Helical" evidence="2">
    <location>
        <begin position="64"/>
        <end position="81"/>
    </location>
</feature>
<keyword evidence="4" id="KW-1185">Reference proteome</keyword>
<protein>
    <submittedName>
        <fullName evidence="3">DUF805 domain-containing protein</fullName>
    </submittedName>
</protein>
<feature type="transmembrane region" description="Helical" evidence="2">
    <location>
        <begin position="27"/>
        <end position="44"/>
    </location>
</feature>
<keyword evidence="2" id="KW-0812">Transmembrane</keyword>
<comment type="caution">
    <text evidence="3">The sequence shown here is derived from an EMBL/GenBank/DDBJ whole genome shotgun (WGS) entry which is preliminary data.</text>
</comment>
<evidence type="ECO:0000256" key="2">
    <source>
        <dbReference type="SAM" id="Phobius"/>
    </source>
</evidence>
<evidence type="ECO:0000313" key="3">
    <source>
        <dbReference type="EMBL" id="MEC3859789.1"/>
    </source>
</evidence>
<dbReference type="Pfam" id="PF05656">
    <property type="entry name" value="DUF805"/>
    <property type="match status" value="1"/>
</dbReference>
<feature type="transmembrane region" description="Helical" evidence="2">
    <location>
        <begin position="125"/>
        <end position="145"/>
    </location>
</feature>
<organism evidence="3 4">
    <name type="scientific">Mesobacterium hydrothermale</name>
    <dbReference type="NCBI Taxonomy" id="3111907"/>
    <lineage>
        <taxon>Bacteria</taxon>
        <taxon>Pseudomonadati</taxon>
        <taxon>Pseudomonadota</taxon>
        <taxon>Alphaproteobacteria</taxon>
        <taxon>Rhodobacterales</taxon>
        <taxon>Roseobacteraceae</taxon>
        <taxon>Mesobacterium</taxon>
    </lineage>
</organism>
<gene>
    <name evidence="3" type="ORF">VK792_00710</name>
</gene>
<proteinExistence type="predicted"/>
<accession>A0ABU6HBF9</accession>
<dbReference type="InterPro" id="IPR008523">
    <property type="entry name" value="DUF805"/>
</dbReference>
<feature type="transmembrane region" description="Helical" evidence="2">
    <location>
        <begin position="93"/>
        <end position="119"/>
    </location>
</feature>
<evidence type="ECO:0000313" key="4">
    <source>
        <dbReference type="Proteomes" id="UP001348149"/>
    </source>
</evidence>
<dbReference type="PANTHER" id="PTHR34980">
    <property type="entry name" value="INNER MEMBRANE PROTEIN-RELATED-RELATED"/>
    <property type="match status" value="1"/>
</dbReference>
<dbReference type="RefSeq" id="WP_326295313.1">
    <property type="nucleotide sequence ID" value="NZ_JAYLLH010000001.1"/>
</dbReference>
<keyword evidence="2" id="KW-1133">Transmembrane helix</keyword>
<name>A0ABU6HBF9_9RHOB</name>
<dbReference type="PANTHER" id="PTHR34980:SF2">
    <property type="entry name" value="INNER MEMBRANE PROTEIN YHAH-RELATED"/>
    <property type="match status" value="1"/>
</dbReference>
<dbReference type="Proteomes" id="UP001348149">
    <property type="component" value="Unassembled WGS sequence"/>
</dbReference>
<feature type="region of interest" description="Disordered" evidence="1">
    <location>
        <begin position="179"/>
        <end position="221"/>
    </location>
</feature>